<name>A0A134A0X9_9FUSO</name>
<comment type="caution">
    <text evidence="1">The sequence shown here is derived from an EMBL/GenBank/DDBJ whole genome shotgun (WGS) entry which is preliminary data.</text>
</comment>
<keyword evidence="2" id="KW-1185">Reference proteome</keyword>
<dbReference type="AlphaFoldDB" id="A0A134A0X9"/>
<dbReference type="Proteomes" id="UP000070483">
    <property type="component" value="Unassembled WGS sequence"/>
</dbReference>
<gene>
    <name evidence="1" type="ORF">HMPREF3180_01845</name>
</gene>
<accession>A0A134A0X9</accession>
<dbReference type="RefSeq" id="WP_060918419.1">
    <property type="nucleotide sequence ID" value="NZ_KQ960103.1"/>
</dbReference>
<dbReference type="STRING" id="157687.HMPREF3180_01845"/>
<protein>
    <submittedName>
        <fullName evidence="1">Uncharacterized protein</fullName>
    </submittedName>
</protein>
<proteinExistence type="predicted"/>
<dbReference type="EMBL" id="LSDD01000137">
    <property type="protein sequence ID" value="KXB61348.1"/>
    <property type="molecule type" value="Genomic_DNA"/>
</dbReference>
<reference evidence="2" key="1">
    <citation type="submission" date="2016-01" db="EMBL/GenBank/DDBJ databases">
        <authorList>
            <person name="Mitreva M."/>
            <person name="Pepin K.H."/>
            <person name="Mihindukulasuriya K.A."/>
            <person name="Fulton R."/>
            <person name="Fronick C."/>
            <person name="O'Laughlin M."/>
            <person name="Miner T."/>
            <person name="Herter B."/>
            <person name="Rosa B.A."/>
            <person name="Cordes M."/>
            <person name="Tomlinson C."/>
            <person name="Wollam A."/>
            <person name="Palsikar V.B."/>
            <person name="Mardis E.R."/>
            <person name="Wilson R.K."/>
        </authorList>
    </citation>
    <scope>NUCLEOTIDE SEQUENCE [LARGE SCALE GENOMIC DNA]</scope>
    <source>
        <strain evidence="2">KA00185</strain>
    </source>
</reference>
<dbReference type="OrthoDB" id="1664853at2"/>
<evidence type="ECO:0000313" key="1">
    <source>
        <dbReference type="EMBL" id="KXB61348.1"/>
    </source>
</evidence>
<evidence type="ECO:0000313" key="2">
    <source>
        <dbReference type="Proteomes" id="UP000070483"/>
    </source>
</evidence>
<sequence>MFINKYPVFKKGNVLEKEDLDLLRDNPLEVLSLMYSDKSNGIIKGFDLIPNYSERIVIITKGMAKCNGELFWMKEDYIFDMPKQEERYILKLKLVSDIEERKYYVREGRFVLELGENVNEDEIEITRFITREGAELRNDYQNFRDLRRDFNLMEIINTKYSSAHKWGTFHPHVLKLWGKEVSKKENLDIFDINFYVTCLQQDVIERDVITSYINAKLNLTDENYTNEQMFRHLLTILDNLGTERKKVEKKRIIPRKIIVE</sequence>
<dbReference type="PATRIC" id="fig|157687.3.peg.1842"/>
<organism evidence="1 2">
    <name type="scientific">Leptotrichia wadei</name>
    <dbReference type="NCBI Taxonomy" id="157687"/>
    <lineage>
        <taxon>Bacteria</taxon>
        <taxon>Fusobacteriati</taxon>
        <taxon>Fusobacteriota</taxon>
        <taxon>Fusobacteriia</taxon>
        <taxon>Fusobacteriales</taxon>
        <taxon>Leptotrichiaceae</taxon>
        <taxon>Leptotrichia</taxon>
    </lineage>
</organism>